<gene>
    <name evidence="1" type="ORF">V6N11_032293</name>
</gene>
<dbReference type="EMBL" id="JBBPBN010000010">
    <property type="protein sequence ID" value="KAK9030887.1"/>
    <property type="molecule type" value="Genomic_DNA"/>
</dbReference>
<reference evidence="1 2" key="1">
    <citation type="journal article" date="2024" name="G3 (Bethesda)">
        <title>Genome assembly of Hibiscus sabdariffa L. provides insights into metabolisms of medicinal natural products.</title>
        <authorList>
            <person name="Kim T."/>
        </authorList>
    </citation>
    <scope>NUCLEOTIDE SEQUENCE [LARGE SCALE GENOMIC DNA]</scope>
    <source>
        <strain evidence="1">TK-2024</strain>
        <tissue evidence="1">Old leaves</tissue>
    </source>
</reference>
<proteinExistence type="predicted"/>
<evidence type="ECO:0000313" key="2">
    <source>
        <dbReference type="Proteomes" id="UP001396334"/>
    </source>
</evidence>
<comment type="caution">
    <text evidence="1">The sequence shown here is derived from an EMBL/GenBank/DDBJ whole genome shotgun (WGS) entry which is preliminary data.</text>
</comment>
<protein>
    <submittedName>
        <fullName evidence="1">Uncharacterized protein</fullName>
    </submittedName>
</protein>
<accession>A0ABR2T0I9</accession>
<sequence length="84" mass="9346">MILLVCRNEFCLLKRKEGERNHGAGFELGVCGLKKIIWNGIVSHVGSTCHRSQYGGGRSIIQIFCFVCAFLRRVVLASTMVIGF</sequence>
<evidence type="ECO:0000313" key="1">
    <source>
        <dbReference type="EMBL" id="KAK9030887.1"/>
    </source>
</evidence>
<keyword evidence="2" id="KW-1185">Reference proteome</keyword>
<dbReference type="Proteomes" id="UP001396334">
    <property type="component" value="Unassembled WGS sequence"/>
</dbReference>
<name>A0ABR2T0I9_9ROSI</name>
<organism evidence="1 2">
    <name type="scientific">Hibiscus sabdariffa</name>
    <name type="common">roselle</name>
    <dbReference type="NCBI Taxonomy" id="183260"/>
    <lineage>
        <taxon>Eukaryota</taxon>
        <taxon>Viridiplantae</taxon>
        <taxon>Streptophyta</taxon>
        <taxon>Embryophyta</taxon>
        <taxon>Tracheophyta</taxon>
        <taxon>Spermatophyta</taxon>
        <taxon>Magnoliopsida</taxon>
        <taxon>eudicotyledons</taxon>
        <taxon>Gunneridae</taxon>
        <taxon>Pentapetalae</taxon>
        <taxon>rosids</taxon>
        <taxon>malvids</taxon>
        <taxon>Malvales</taxon>
        <taxon>Malvaceae</taxon>
        <taxon>Malvoideae</taxon>
        <taxon>Hibiscus</taxon>
    </lineage>
</organism>